<dbReference type="Proteomes" id="UP001442494">
    <property type="component" value="Unassembled WGS sequence"/>
</dbReference>
<protein>
    <submittedName>
        <fullName evidence="2">Phosphohistidine phosphatase SixA</fullName>
    </submittedName>
</protein>
<dbReference type="SUPFAM" id="SSF53254">
    <property type="entry name" value="Phosphoglycerate mutase-like"/>
    <property type="match status" value="1"/>
</dbReference>
<accession>A0ABV0JLE6</accession>
<dbReference type="CDD" id="cd07067">
    <property type="entry name" value="HP_PGM_like"/>
    <property type="match status" value="1"/>
</dbReference>
<dbReference type="InterPro" id="IPR004449">
    <property type="entry name" value="SixA"/>
</dbReference>
<name>A0ABV0JLE6_9CYAN</name>
<dbReference type="InterPro" id="IPR013078">
    <property type="entry name" value="His_Pase_superF_clade-1"/>
</dbReference>
<evidence type="ECO:0000256" key="1">
    <source>
        <dbReference type="ARBA" id="ARBA00022801"/>
    </source>
</evidence>
<dbReference type="PANTHER" id="PTHR20935">
    <property type="entry name" value="PHOSPHOGLYCERATE MUTASE-RELATED"/>
    <property type="match status" value="1"/>
</dbReference>
<dbReference type="InterPro" id="IPR029033">
    <property type="entry name" value="His_PPase_superfam"/>
</dbReference>
<dbReference type="RefSeq" id="WP_190427400.1">
    <property type="nucleotide sequence ID" value="NZ_JAMPKK010000011.1"/>
</dbReference>
<dbReference type="PANTHER" id="PTHR20935:SF0">
    <property type="entry name" value="SERINE_THREONINE-PROTEIN PHOSPHATASE PGAM5, MITOCHONDRIAL"/>
    <property type="match status" value="1"/>
</dbReference>
<proteinExistence type="predicted"/>
<organism evidence="2 3">
    <name type="scientific">Funiculus sociatus GB2-A5</name>
    <dbReference type="NCBI Taxonomy" id="2933946"/>
    <lineage>
        <taxon>Bacteria</taxon>
        <taxon>Bacillati</taxon>
        <taxon>Cyanobacteriota</taxon>
        <taxon>Cyanophyceae</taxon>
        <taxon>Coleofasciculales</taxon>
        <taxon>Coleofasciculaceae</taxon>
        <taxon>Funiculus</taxon>
    </lineage>
</organism>
<evidence type="ECO:0000313" key="3">
    <source>
        <dbReference type="Proteomes" id="UP001442494"/>
    </source>
</evidence>
<dbReference type="Pfam" id="PF00300">
    <property type="entry name" value="His_Phos_1"/>
    <property type="match status" value="1"/>
</dbReference>
<dbReference type="EMBL" id="JAMPKK010000011">
    <property type="protein sequence ID" value="MEP0864251.1"/>
    <property type="molecule type" value="Genomic_DNA"/>
</dbReference>
<dbReference type="Gene3D" id="3.40.50.1240">
    <property type="entry name" value="Phosphoglycerate mutase-like"/>
    <property type="match status" value="1"/>
</dbReference>
<sequence length="165" mass="18201">MTTKLYLIRHGIAADPLEYESDRDRPLTAVGQQKTAKVAKRLQELDLHFDLILTSPLVRARQTAEILYHTNLSSHLEESNQLAPGGNIHTWINWLEAWQNSGGSQLALVGHQPDLGNWAEILVWGNVKAAIILKKAGIIGLNLPSSGSPIGNSELFWLTAPKLLL</sequence>
<dbReference type="InterPro" id="IPR051021">
    <property type="entry name" value="Mito_Ser/Thr_phosphatase"/>
</dbReference>
<dbReference type="NCBIfam" id="TIGR00249">
    <property type="entry name" value="sixA"/>
    <property type="match status" value="1"/>
</dbReference>
<reference evidence="2 3" key="1">
    <citation type="submission" date="2022-04" db="EMBL/GenBank/DDBJ databases">
        <title>Positive selection, recombination, and allopatry shape intraspecific diversity of widespread and dominant cyanobacteria.</title>
        <authorList>
            <person name="Wei J."/>
            <person name="Shu W."/>
            <person name="Hu C."/>
        </authorList>
    </citation>
    <scope>NUCLEOTIDE SEQUENCE [LARGE SCALE GENOMIC DNA]</scope>
    <source>
        <strain evidence="2 3">GB2-A5</strain>
    </source>
</reference>
<dbReference type="SMART" id="SM00855">
    <property type="entry name" value="PGAM"/>
    <property type="match status" value="1"/>
</dbReference>
<gene>
    <name evidence="2" type="primary">sixA</name>
    <name evidence="2" type="ORF">NDI37_07195</name>
</gene>
<keyword evidence="1" id="KW-0378">Hydrolase</keyword>
<evidence type="ECO:0000313" key="2">
    <source>
        <dbReference type="EMBL" id="MEP0864251.1"/>
    </source>
</evidence>
<keyword evidence="3" id="KW-1185">Reference proteome</keyword>
<comment type="caution">
    <text evidence="2">The sequence shown here is derived from an EMBL/GenBank/DDBJ whole genome shotgun (WGS) entry which is preliminary data.</text>
</comment>